<dbReference type="InterPro" id="IPR052025">
    <property type="entry name" value="Xyloglucanase_GH74"/>
</dbReference>
<dbReference type="InterPro" id="IPR036278">
    <property type="entry name" value="Sialidase_sf"/>
</dbReference>
<evidence type="ECO:0000313" key="2">
    <source>
        <dbReference type="EMBL" id="SMO61626.1"/>
    </source>
</evidence>
<dbReference type="Proteomes" id="UP000319040">
    <property type="component" value="Unassembled WGS sequence"/>
</dbReference>
<protein>
    <submittedName>
        <fullName evidence="2">Por secretion system C-terminal sorting domain-containing protein</fullName>
    </submittedName>
</protein>
<dbReference type="SUPFAM" id="SSF50939">
    <property type="entry name" value="Sialidases"/>
    <property type="match status" value="1"/>
</dbReference>
<dbReference type="Gene3D" id="2.130.10.10">
    <property type="entry name" value="YVTN repeat-like/Quinoprotein amine dehydrogenase"/>
    <property type="match status" value="3"/>
</dbReference>
<keyword evidence="3" id="KW-1185">Reference proteome</keyword>
<dbReference type="InterPro" id="IPR015943">
    <property type="entry name" value="WD40/YVTN_repeat-like_dom_sf"/>
</dbReference>
<dbReference type="InterPro" id="IPR026444">
    <property type="entry name" value="Secre_tail"/>
</dbReference>
<accession>A0A521CQE5</accession>
<proteinExistence type="predicted"/>
<dbReference type="Pfam" id="PF18962">
    <property type="entry name" value="Por_Secre_tail"/>
    <property type="match status" value="1"/>
</dbReference>
<dbReference type="GO" id="GO:0010411">
    <property type="term" value="P:xyloglucan metabolic process"/>
    <property type="evidence" value="ECO:0007669"/>
    <property type="project" value="TreeGrafter"/>
</dbReference>
<gene>
    <name evidence="2" type="ORF">SAMN06265379_103389</name>
</gene>
<evidence type="ECO:0000313" key="3">
    <source>
        <dbReference type="Proteomes" id="UP000319040"/>
    </source>
</evidence>
<sequence length="725" mass="78122">MNDMIKSLLSVFVAFFILNGAIAQSWVQISSDDLDIPFSETLIKHNNDWYLGTAGGVFKTSDQGANWTLTNNNLYSAFGRLRIEGFFVSGERLIGVNRWAGVVSTTNGSNWVAATGLPQNKFMPKDIALVGTKLVTIVYDYNADTYHLYASVDDGLSWIKGNVISSINSNPRIFSDGHLAYITHTNSIGSDEFIATTSDGMSAGPVNLSPAFSETSIEKIVFAEDYMIVSGQGVFLRYDMLNGGWTNLGSSWSNGIGFVSLCANETGRLYASIFEGDYTLGVHFSDDYGDTWNKMTVNTTRGAAFAMGIYATGSEFMASFIDEGVHYSSDAGQTMVKRNNGLGGSDLEELFVANGNMITSLFISGVYGSENDGGAWGKWNAGLPSDVIKRVYGYLNIGTTILANYSTSPGDEAAPEKVVRSVDNGKTWSVLANPAGYDNLKLIGKNGTNLFAISSAPSGLLMSGDNGNSWTDISGSLPSGFSPRLIKGSGSLTFMAGTNDNNKLQIYSSINLGTSWTSAMEGIVSDELAELRSNDEILMVSGDDKIFVQLKYANSNNKLAIWNVDGWQEVVASGLDYIDFRAMAYNNGALFVSHWNEGIHMSTDNGNSFTLTSGLPDGIAANVFAFDNGIAYAGSSRGIWKYSLATHVDEKAINATALLNPNPARDVVRISMDATSVNVYAVSGQLVKQVRVVDRQFSVSDLNEGMYVVVIKSSQGTLKTKLIVK</sequence>
<dbReference type="EMBL" id="FXTB01000003">
    <property type="protein sequence ID" value="SMO61626.1"/>
    <property type="molecule type" value="Genomic_DNA"/>
</dbReference>
<feature type="domain" description="Secretion system C-terminal sorting" evidence="1">
    <location>
        <begin position="661"/>
        <end position="724"/>
    </location>
</feature>
<reference evidence="2 3" key="1">
    <citation type="submission" date="2017-05" db="EMBL/GenBank/DDBJ databases">
        <authorList>
            <person name="Varghese N."/>
            <person name="Submissions S."/>
        </authorList>
    </citation>
    <scope>NUCLEOTIDE SEQUENCE [LARGE SCALE GENOMIC DNA]</scope>
    <source>
        <strain evidence="2 3">DSM 27040</strain>
    </source>
</reference>
<dbReference type="AlphaFoldDB" id="A0A521CQE5"/>
<dbReference type="NCBIfam" id="TIGR04183">
    <property type="entry name" value="Por_Secre_tail"/>
    <property type="match status" value="1"/>
</dbReference>
<dbReference type="OrthoDB" id="1489355at2"/>
<name>A0A521CQE5_SACCC</name>
<dbReference type="PANTHER" id="PTHR43739">
    <property type="entry name" value="XYLOGLUCANASE (EUROFUNG)"/>
    <property type="match status" value="1"/>
</dbReference>
<dbReference type="PANTHER" id="PTHR43739:SF5">
    <property type="entry name" value="EXO-ALPHA-SIALIDASE"/>
    <property type="match status" value="1"/>
</dbReference>
<organism evidence="2 3">
    <name type="scientific">Saccharicrinis carchari</name>
    <dbReference type="NCBI Taxonomy" id="1168039"/>
    <lineage>
        <taxon>Bacteria</taxon>
        <taxon>Pseudomonadati</taxon>
        <taxon>Bacteroidota</taxon>
        <taxon>Bacteroidia</taxon>
        <taxon>Marinilabiliales</taxon>
        <taxon>Marinilabiliaceae</taxon>
        <taxon>Saccharicrinis</taxon>
    </lineage>
</organism>
<dbReference type="SUPFAM" id="SSF110296">
    <property type="entry name" value="Oligoxyloglucan reducing end-specific cellobiohydrolase"/>
    <property type="match status" value="2"/>
</dbReference>
<evidence type="ECO:0000259" key="1">
    <source>
        <dbReference type="Pfam" id="PF18962"/>
    </source>
</evidence>